<keyword evidence="4" id="KW-0805">Transcription regulation</keyword>
<dbReference type="STRING" id="1325735.A0A428TVX0"/>
<keyword evidence="6" id="KW-0804">Transcription</keyword>
<feature type="compositionally biased region" description="Polar residues" evidence="8">
    <location>
        <begin position="621"/>
        <end position="642"/>
    </location>
</feature>
<dbReference type="GO" id="GO:0045944">
    <property type="term" value="P:positive regulation of transcription by RNA polymerase II"/>
    <property type="evidence" value="ECO:0007669"/>
    <property type="project" value="TreeGrafter"/>
</dbReference>
<comment type="caution">
    <text evidence="10">The sequence shown here is derived from an EMBL/GenBank/DDBJ whole genome shotgun (WGS) entry which is preliminary data.</text>
</comment>
<reference evidence="10 11" key="1">
    <citation type="submission" date="2017-06" db="EMBL/GenBank/DDBJ databases">
        <title>Comparative genomic analysis of Ambrosia Fusariam Clade fungi.</title>
        <authorList>
            <person name="Stajich J.E."/>
            <person name="Carrillo J."/>
            <person name="Kijimoto T."/>
            <person name="Eskalen A."/>
            <person name="O'Donnell K."/>
            <person name="Kasson M."/>
        </authorList>
    </citation>
    <scope>NUCLEOTIDE SEQUENCE [LARGE SCALE GENOMIC DNA]</scope>
    <source>
        <strain evidence="10 11">NRRL62579</strain>
    </source>
</reference>
<dbReference type="SMART" id="SM00906">
    <property type="entry name" value="Fungal_trans"/>
    <property type="match status" value="1"/>
</dbReference>
<dbReference type="GO" id="GO:0000981">
    <property type="term" value="F:DNA-binding transcription factor activity, RNA polymerase II-specific"/>
    <property type="evidence" value="ECO:0007669"/>
    <property type="project" value="TreeGrafter"/>
</dbReference>
<evidence type="ECO:0000256" key="4">
    <source>
        <dbReference type="ARBA" id="ARBA00023015"/>
    </source>
</evidence>
<dbReference type="GO" id="GO:0008270">
    <property type="term" value="F:zinc ion binding"/>
    <property type="evidence" value="ECO:0007669"/>
    <property type="project" value="InterPro"/>
</dbReference>
<dbReference type="GO" id="GO:0005634">
    <property type="term" value="C:nucleus"/>
    <property type="evidence" value="ECO:0007669"/>
    <property type="project" value="UniProtKB-SubCell"/>
</dbReference>
<keyword evidence="7" id="KW-0539">Nucleus</keyword>
<evidence type="ECO:0000256" key="2">
    <source>
        <dbReference type="ARBA" id="ARBA00022723"/>
    </source>
</evidence>
<sequence>MRAIVSIYLYITEPLDGQASYSTVLAVIASYPTPPGQTPRLVCSLRHAATVDAGVVSQSKPTERRDLDARLAWMEDLISQGNLLPHGTTLDQVTTGTDLSDILNKASPPASASTDQLVADEACMVDDAQEEDQDEGPETEHEGEQDYAAAVTGSVSAHSDQNGDRSVDIGEGYSLLPTASESQQEAQTYHHDPNSDVSQSSPLQATANYLQGQSPNSRRRTARTYVDAYFRDINRAYPFVDREKVLSALNAMGDMVMPPAPDDDVDVVVLYLVMAIGCTTLQRTEAQGVDPCFVVDYKELMYRCMMQESIDSVQVLLLLAICSLFDPWCIPTVSLVDLLARQAVRLGLTRRHTADRGSRFLPAEAERNHRLFWSIYALDRTIAVSTGIPPALDSTNMDVPLPCITVDEFASTDRLEFTHTLQVSRHIIQLRILEDRVLHEVHLRDRKSTANLTRDDRRSIASDLRTAIENWYSNGCLLQSAETDDSIHIHIRISWLASRYYNLLLLLYYPSHFNPPSMSLLSQPELVSLAQKHIQAVSIRFHQRQLPLNHLTLCRLFPVCIIFMRASLGLGSEEPILARNEISTCADILESFPEKWTLARRAAAVVRQLLSPIASAADDVSPSNARGRTRGLSTGGPSHNHSLSDSGRAWRFAIKTSLVELEEQVLGRGSVFRSSYELWEEATIARQSQSSTADLSSSWSDGATASNRLAGVTPSWDGWVMGDPAGISLGADAPGLVIPDLNLAGGFSIYDLI</sequence>
<protein>
    <recommendedName>
        <fullName evidence="9">Xylanolytic transcriptional activator regulatory domain-containing protein</fullName>
    </recommendedName>
</protein>
<dbReference type="PANTHER" id="PTHR47782:SF7">
    <property type="entry name" value="PROTEIN STB5"/>
    <property type="match status" value="1"/>
</dbReference>
<dbReference type="InterPro" id="IPR007219">
    <property type="entry name" value="XnlR_reg_dom"/>
</dbReference>
<evidence type="ECO:0000256" key="6">
    <source>
        <dbReference type="ARBA" id="ARBA00023163"/>
    </source>
</evidence>
<dbReference type="GO" id="GO:0006351">
    <property type="term" value="P:DNA-templated transcription"/>
    <property type="evidence" value="ECO:0007669"/>
    <property type="project" value="InterPro"/>
</dbReference>
<dbReference type="Proteomes" id="UP000287144">
    <property type="component" value="Unassembled WGS sequence"/>
</dbReference>
<evidence type="ECO:0000313" key="11">
    <source>
        <dbReference type="Proteomes" id="UP000287144"/>
    </source>
</evidence>
<dbReference type="EMBL" id="NKCK01000047">
    <property type="protein sequence ID" value="RSM06201.1"/>
    <property type="molecule type" value="Genomic_DNA"/>
</dbReference>
<evidence type="ECO:0000256" key="5">
    <source>
        <dbReference type="ARBA" id="ARBA00023125"/>
    </source>
</evidence>
<evidence type="ECO:0000256" key="8">
    <source>
        <dbReference type="SAM" id="MobiDB-lite"/>
    </source>
</evidence>
<evidence type="ECO:0000256" key="1">
    <source>
        <dbReference type="ARBA" id="ARBA00004123"/>
    </source>
</evidence>
<feature type="region of interest" description="Disordered" evidence="8">
    <location>
        <begin position="179"/>
        <end position="201"/>
    </location>
</feature>
<comment type="subcellular location">
    <subcellularLocation>
        <location evidence="1">Nucleus</location>
    </subcellularLocation>
</comment>
<dbReference type="InterPro" id="IPR052202">
    <property type="entry name" value="Yeast_MetPath_Reg"/>
</dbReference>
<feature type="domain" description="Xylanolytic transcriptional activator regulatory" evidence="9">
    <location>
        <begin position="332"/>
        <end position="408"/>
    </location>
</feature>
<evidence type="ECO:0000256" key="3">
    <source>
        <dbReference type="ARBA" id="ARBA00022833"/>
    </source>
</evidence>
<evidence type="ECO:0000259" key="9">
    <source>
        <dbReference type="SMART" id="SM00906"/>
    </source>
</evidence>
<keyword evidence="5" id="KW-0238">DNA-binding</keyword>
<accession>A0A428TVX0</accession>
<feature type="region of interest" description="Disordered" evidence="8">
    <location>
        <begin position="127"/>
        <end position="146"/>
    </location>
</feature>
<keyword evidence="2" id="KW-0479">Metal-binding</keyword>
<gene>
    <name evidence="10" type="ORF">CEP52_005818</name>
</gene>
<evidence type="ECO:0000256" key="7">
    <source>
        <dbReference type="ARBA" id="ARBA00023242"/>
    </source>
</evidence>
<keyword evidence="3" id="KW-0862">Zinc</keyword>
<organism evidence="10 11">
    <name type="scientific">Fusarium oligoseptatum</name>
    <dbReference type="NCBI Taxonomy" id="2604345"/>
    <lineage>
        <taxon>Eukaryota</taxon>
        <taxon>Fungi</taxon>
        <taxon>Dikarya</taxon>
        <taxon>Ascomycota</taxon>
        <taxon>Pezizomycotina</taxon>
        <taxon>Sordariomycetes</taxon>
        <taxon>Hypocreomycetidae</taxon>
        <taxon>Hypocreales</taxon>
        <taxon>Nectriaceae</taxon>
        <taxon>Fusarium</taxon>
        <taxon>Fusarium solani species complex</taxon>
    </lineage>
</organism>
<evidence type="ECO:0000313" key="10">
    <source>
        <dbReference type="EMBL" id="RSM06201.1"/>
    </source>
</evidence>
<dbReference type="AlphaFoldDB" id="A0A428TVX0"/>
<feature type="compositionally biased region" description="Acidic residues" evidence="8">
    <location>
        <begin position="127"/>
        <end position="137"/>
    </location>
</feature>
<keyword evidence="11" id="KW-1185">Reference proteome</keyword>
<dbReference type="Pfam" id="PF04082">
    <property type="entry name" value="Fungal_trans"/>
    <property type="match status" value="1"/>
</dbReference>
<proteinExistence type="predicted"/>
<feature type="region of interest" description="Disordered" evidence="8">
    <location>
        <begin position="620"/>
        <end position="642"/>
    </location>
</feature>
<dbReference type="GO" id="GO:0043565">
    <property type="term" value="F:sequence-specific DNA binding"/>
    <property type="evidence" value="ECO:0007669"/>
    <property type="project" value="TreeGrafter"/>
</dbReference>
<dbReference type="CDD" id="cd12148">
    <property type="entry name" value="fungal_TF_MHR"/>
    <property type="match status" value="1"/>
</dbReference>
<dbReference type="PANTHER" id="PTHR47782">
    <property type="entry name" value="ZN(II)2CYS6 TRANSCRIPTION FACTOR (EUROFUNG)-RELATED"/>
    <property type="match status" value="1"/>
</dbReference>
<name>A0A428TVX0_9HYPO</name>